<evidence type="ECO:0000313" key="3">
    <source>
        <dbReference type="Proteomes" id="UP001197247"/>
    </source>
</evidence>
<proteinExistence type="predicted"/>
<comment type="caution">
    <text evidence="2">The sequence shown here is derived from an EMBL/GenBank/DDBJ whole genome shotgun (WGS) entry which is preliminary data.</text>
</comment>
<reference evidence="2 3" key="1">
    <citation type="submission" date="2021-05" db="EMBL/GenBank/DDBJ databases">
        <title>Kineosporia and Streptomyces sp. nov. two new marine actinobacteria isolated from Coral.</title>
        <authorList>
            <person name="Buangrab K."/>
            <person name="Sutthacheep M."/>
            <person name="Yeemin T."/>
            <person name="Harunari E."/>
            <person name="Igarashi Y."/>
            <person name="Kanchanasin P."/>
            <person name="Tanasupawat S."/>
            <person name="Phongsopitanun W."/>
        </authorList>
    </citation>
    <scope>NUCLEOTIDE SEQUENCE [LARGE SCALE GENOMIC DNA]</scope>
    <source>
        <strain evidence="2 3">J2-2</strain>
    </source>
</reference>
<gene>
    <name evidence="2" type="ORF">KIH74_14000</name>
</gene>
<dbReference type="Gene3D" id="1.10.10.1100">
    <property type="entry name" value="BFD-like [2Fe-2S]-binding domain"/>
    <property type="match status" value="1"/>
</dbReference>
<dbReference type="Pfam" id="PF04324">
    <property type="entry name" value="Fer2_BFD"/>
    <property type="match status" value="1"/>
</dbReference>
<dbReference type="InterPro" id="IPR041854">
    <property type="entry name" value="BFD-like_2Fe2S-bd_dom_sf"/>
</dbReference>
<organism evidence="2 3">
    <name type="scientific">Kineosporia corallincola</name>
    <dbReference type="NCBI Taxonomy" id="2835133"/>
    <lineage>
        <taxon>Bacteria</taxon>
        <taxon>Bacillati</taxon>
        <taxon>Actinomycetota</taxon>
        <taxon>Actinomycetes</taxon>
        <taxon>Kineosporiales</taxon>
        <taxon>Kineosporiaceae</taxon>
        <taxon>Kineosporia</taxon>
    </lineage>
</organism>
<accession>A0ABS5TG26</accession>
<dbReference type="EMBL" id="JAHBAY010000005">
    <property type="protein sequence ID" value="MBT0770047.1"/>
    <property type="molecule type" value="Genomic_DNA"/>
</dbReference>
<dbReference type="RefSeq" id="WP_214156340.1">
    <property type="nucleotide sequence ID" value="NZ_JAHBAY010000005.1"/>
</dbReference>
<evidence type="ECO:0000313" key="2">
    <source>
        <dbReference type="EMBL" id="MBT0770047.1"/>
    </source>
</evidence>
<protein>
    <submittedName>
        <fullName evidence="2">(2Fe-2S)-binding protein</fullName>
    </submittedName>
</protein>
<sequence>MNDDDVVVCVCADVGEDEITRLVRCGHRTVEDLRRVSGANSRCGSCRDDIEELIAQETTAHPAVPSPVA</sequence>
<keyword evidence="3" id="KW-1185">Reference proteome</keyword>
<feature type="domain" description="BFD-like [2Fe-2S]-binding" evidence="1">
    <location>
        <begin position="7"/>
        <end position="55"/>
    </location>
</feature>
<dbReference type="Proteomes" id="UP001197247">
    <property type="component" value="Unassembled WGS sequence"/>
</dbReference>
<evidence type="ECO:0000259" key="1">
    <source>
        <dbReference type="Pfam" id="PF04324"/>
    </source>
</evidence>
<dbReference type="InterPro" id="IPR007419">
    <property type="entry name" value="BFD-like_2Fe2S-bd_dom"/>
</dbReference>
<name>A0ABS5TG26_9ACTN</name>